<evidence type="ECO:0000313" key="3">
    <source>
        <dbReference type="Proteomes" id="UP000244335"/>
    </source>
</evidence>
<sequence>MGKSWTAKWPRLASGSKIDMPPIEDPERPISEGPLPDPVGFGPLQPIEY</sequence>
<feature type="region of interest" description="Disordered" evidence="1">
    <location>
        <begin position="1"/>
        <end position="49"/>
    </location>
</feature>
<dbReference type="EMBL" id="QDFR01000005">
    <property type="protein sequence ID" value="PVE52361.1"/>
    <property type="molecule type" value="Genomic_DNA"/>
</dbReference>
<gene>
    <name evidence="2" type="ORF">DC430_16100</name>
</gene>
<evidence type="ECO:0000313" key="2">
    <source>
        <dbReference type="EMBL" id="PVE52361.1"/>
    </source>
</evidence>
<proteinExistence type="predicted"/>
<organism evidence="2 3">
    <name type="scientific">Rhizobium rhizogenes</name>
    <name type="common">Agrobacterium rhizogenes</name>
    <dbReference type="NCBI Taxonomy" id="359"/>
    <lineage>
        <taxon>Bacteria</taxon>
        <taxon>Pseudomonadati</taxon>
        <taxon>Pseudomonadota</taxon>
        <taxon>Alphaproteobacteria</taxon>
        <taxon>Hyphomicrobiales</taxon>
        <taxon>Rhizobiaceae</taxon>
        <taxon>Rhizobium/Agrobacterium group</taxon>
        <taxon>Rhizobium</taxon>
    </lineage>
</organism>
<name>A0AA92C1G1_RHIRH</name>
<dbReference type="Proteomes" id="UP000244335">
    <property type="component" value="Unassembled WGS sequence"/>
</dbReference>
<evidence type="ECO:0000256" key="1">
    <source>
        <dbReference type="SAM" id="MobiDB-lite"/>
    </source>
</evidence>
<dbReference type="AlphaFoldDB" id="A0AA92C1G1"/>
<comment type="caution">
    <text evidence="2">The sequence shown here is derived from an EMBL/GenBank/DDBJ whole genome shotgun (WGS) entry which is preliminary data.</text>
</comment>
<accession>A0AA92C1G1</accession>
<reference evidence="2 3" key="1">
    <citation type="submission" date="2018-04" db="EMBL/GenBank/DDBJ databases">
        <authorList>
            <person name="Hagen T."/>
        </authorList>
    </citation>
    <scope>NUCLEOTIDE SEQUENCE [LARGE SCALE GENOMIC DNA]</scope>
    <source>
        <strain evidence="2 3">TPD7009</strain>
    </source>
</reference>
<protein>
    <submittedName>
        <fullName evidence="2">Uncharacterized protein</fullName>
    </submittedName>
</protein>